<evidence type="ECO:0000259" key="4">
    <source>
        <dbReference type="PROSITE" id="PS51203"/>
    </source>
</evidence>
<dbReference type="InterPro" id="IPR007052">
    <property type="entry name" value="CS_dom"/>
</dbReference>
<comment type="caution">
    <text evidence="5">The sequence shown here is derived from an EMBL/GenBank/DDBJ whole genome shotgun (WGS) entry which is preliminary data.</text>
</comment>
<evidence type="ECO:0000256" key="2">
    <source>
        <dbReference type="RuleBase" id="RU003616"/>
    </source>
</evidence>
<evidence type="ECO:0000256" key="1">
    <source>
        <dbReference type="PROSITE-ProRule" id="PRU00285"/>
    </source>
</evidence>
<dbReference type="SUPFAM" id="SSF49764">
    <property type="entry name" value="HSP20-like chaperones"/>
    <property type="match status" value="1"/>
</dbReference>
<dbReference type="CDD" id="cd06464">
    <property type="entry name" value="ACD_sHsps-like"/>
    <property type="match status" value="1"/>
</dbReference>
<evidence type="ECO:0000259" key="3">
    <source>
        <dbReference type="PROSITE" id="PS01031"/>
    </source>
</evidence>
<reference evidence="6" key="1">
    <citation type="submission" date="2017-01" db="EMBL/GenBank/DDBJ databases">
        <title>Novel pathways for hydrocarbon cycling and metabolic interdependencies in hydrothermal sediment communities.</title>
        <authorList>
            <person name="Dombrowski N."/>
            <person name="Seitz K."/>
            <person name="Teske A."/>
            <person name="Baker B."/>
        </authorList>
    </citation>
    <scope>NUCLEOTIDE SEQUENCE [LARGE SCALE GENOMIC DNA]</scope>
</reference>
<dbReference type="PROSITE" id="PS01031">
    <property type="entry name" value="SHSP"/>
    <property type="match status" value="1"/>
</dbReference>
<dbReference type="Pfam" id="PF00011">
    <property type="entry name" value="HSP20"/>
    <property type="match status" value="1"/>
</dbReference>
<proteinExistence type="inferred from homology"/>
<dbReference type="InterPro" id="IPR031107">
    <property type="entry name" value="Small_HSP"/>
</dbReference>
<dbReference type="AlphaFoldDB" id="A0A1V4QEV6"/>
<name>A0A1V4QEV6_UNCW3</name>
<sequence length="146" mass="16922">MGKTLTTWKPFTDLADMVDDMGQLFRDFFDYPKWDDNFFRPALDIEEDNENITVKTEVPGLKKEDIKVSVRGNLLTISGEKKRENETNNKTIHRIERCYGKFQRSITLPADIEPDQVKASYKDGVLTVTLKKPEVLKPKEIEVEVK</sequence>
<organism evidence="5 6">
    <name type="scientific">candidate division WOR-3 bacterium 4484_100</name>
    <dbReference type="NCBI Taxonomy" id="1936077"/>
    <lineage>
        <taxon>Bacteria</taxon>
        <taxon>Bacteria division WOR-3</taxon>
    </lineage>
</organism>
<dbReference type="PROSITE" id="PS51203">
    <property type="entry name" value="CS"/>
    <property type="match status" value="1"/>
</dbReference>
<feature type="domain" description="CS" evidence="4">
    <location>
        <begin position="38"/>
        <end position="146"/>
    </location>
</feature>
<dbReference type="Gene3D" id="2.60.40.790">
    <property type="match status" value="1"/>
</dbReference>
<protein>
    <submittedName>
        <fullName evidence="5">Uncharacterized protein</fullName>
    </submittedName>
</protein>
<feature type="domain" description="SHSP" evidence="3">
    <location>
        <begin position="34"/>
        <end position="146"/>
    </location>
</feature>
<dbReference type="PANTHER" id="PTHR11527">
    <property type="entry name" value="HEAT-SHOCK PROTEIN 20 FAMILY MEMBER"/>
    <property type="match status" value="1"/>
</dbReference>
<dbReference type="EMBL" id="MUKB01000066">
    <property type="protein sequence ID" value="OPX17889.1"/>
    <property type="molecule type" value="Genomic_DNA"/>
</dbReference>
<comment type="similarity">
    <text evidence="1 2">Belongs to the small heat shock protein (HSP20) family.</text>
</comment>
<accession>A0A1V4QEV6</accession>
<evidence type="ECO:0000313" key="5">
    <source>
        <dbReference type="EMBL" id="OPX17889.1"/>
    </source>
</evidence>
<dbReference type="Proteomes" id="UP000191663">
    <property type="component" value="Unassembled WGS sequence"/>
</dbReference>
<dbReference type="InterPro" id="IPR002068">
    <property type="entry name" value="A-crystallin/Hsp20_dom"/>
</dbReference>
<evidence type="ECO:0000313" key="6">
    <source>
        <dbReference type="Proteomes" id="UP000191663"/>
    </source>
</evidence>
<gene>
    <name evidence="5" type="ORF">BXT86_04120</name>
</gene>
<dbReference type="InterPro" id="IPR008978">
    <property type="entry name" value="HSP20-like_chaperone"/>
</dbReference>